<dbReference type="EMBL" id="GHJT01000110">
    <property type="protein sequence ID" value="MOY34081.1"/>
    <property type="molecule type" value="Transcribed_RNA"/>
</dbReference>
<feature type="signal peptide" evidence="1">
    <location>
        <begin position="1"/>
        <end position="27"/>
    </location>
</feature>
<sequence length="152" mass="17198">MTELFIARFVCVARHIAALLWVDGSLAACYQPGLLTSDFEELMIFRNGHFTLKLVGICLSSRSVYGARNGIVRSLPLAADRYNKASSLLVRIVILSVGYFVVCHRGWGSFHSAASLHCCRSMWLCFGISRKMQNEAMRLRRWLLQHCSTGRR</sequence>
<proteinExistence type="predicted"/>
<evidence type="ECO:0000313" key="2">
    <source>
        <dbReference type="EMBL" id="MOY34081.1"/>
    </source>
</evidence>
<protein>
    <submittedName>
        <fullName evidence="2">Putative secreted protein</fullName>
    </submittedName>
</protein>
<reference evidence="2" key="1">
    <citation type="submission" date="2019-04" db="EMBL/GenBank/DDBJ databases">
        <title>An insight into the mialome of Ixodes scapularis.</title>
        <authorList>
            <person name="Ribeiro J.M."/>
            <person name="Mather T.N."/>
            <person name="Karim S."/>
        </authorList>
    </citation>
    <scope>NUCLEOTIDE SEQUENCE</scope>
</reference>
<evidence type="ECO:0000256" key="1">
    <source>
        <dbReference type="SAM" id="SignalP"/>
    </source>
</evidence>
<dbReference type="AlphaFoldDB" id="A0A4D5RC22"/>
<keyword evidence="1" id="KW-0732">Signal</keyword>
<feature type="chain" id="PRO_5020025584" evidence="1">
    <location>
        <begin position="28"/>
        <end position="152"/>
    </location>
</feature>
<accession>A0A4D5RC22</accession>
<organism evidence="2">
    <name type="scientific">Ixodes scapularis</name>
    <name type="common">Black-legged tick</name>
    <name type="synonym">Deer tick</name>
    <dbReference type="NCBI Taxonomy" id="6945"/>
    <lineage>
        <taxon>Eukaryota</taxon>
        <taxon>Metazoa</taxon>
        <taxon>Ecdysozoa</taxon>
        <taxon>Arthropoda</taxon>
        <taxon>Chelicerata</taxon>
        <taxon>Arachnida</taxon>
        <taxon>Acari</taxon>
        <taxon>Parasitiformes</taxon>
        <taxon>Ixodida</taxon>
        <taxon>Ixodoidea</taxon>
        <taxon>Ixodidae</taxon>
        <taxon>Ixodinae</taxon>
        <taxon>Ixodes</taxon>
    </lineage>
</organism>
<name>A0A4D5RC22_IXOSC</name>